<evidence type="ECO:0000259" key="3">
    <source>
        <dbReference type="PROSITE" id="PS50853"/>
    </source>
</evidence>
<feature type="domain" description="Fibronectin type-III" evidence="3">
    <location>
        <begin position="247"/>
        <end position="342"/>
    </location>
</feature>
<evidence type="ECO:0000256" key="1">
    <source>
        <dbReference type="ARBA" id="ARBA00022729"/>
    </source>
</evidence>
<protein>
    <submittedName>
        <fullName evidence="4">Fibronectin type III domain-containing protein</fullName>
    </submittedName>
</protein>
<sequence length="823" mass="87516">MKVKLFFGALNTIALLSASVMTAQNFQTMPVQSGYTADVIANGIGSSSLSTTTDVDGVSYAFVSKDFQLTSSSTPLTYGLPTDEIINSVISSTPLLSYRLGSYNGNNSLRLANTNDTGTLTFTTPKAAYKLYMLATSGSGASVVTVTVNFTDATSQTISGVNISDWYGGTDFAVQGFGRINRTTDALESGSGTNPRLYQILLNIDPANQNKSIQSVTVTKTSAGTPVPNGIVNVFAFSADAYSDCGAPILQPVGTVTANSADISWTVPTGTTAVSYDVYYSTTNTAPTSSTSPSFPGVTGTSMTIPSLSSNTTYYYWVRTNCSSATSQSLWSFAGTFKTLCGPMTYMFENFDSYATGNIVPDCWVRNFVNGTMSISSSSPASGTRNIYQNSSSSQTPSTVVLPEFSNINAGTNWLRLKARVSSATGTLNVGYVTNPTDPSTFVLLQALSVANTTYTATSEYMVVVPSSVPANARLAIKNTADGKSYYWDDVYWETIPTCFKPSNVTVSNVTNGSVMVSWTSPSPAPAEGFEIYYNTTNVTPTSATLPITTSSTTSVQLNNLGTDTNYYLWVRSKCSSTDKSVWTNVTPFRTGYCLPSSTSQNSWVSSFSSTGAVTNLAYASPSGIAGGYQNLTATNNKISNTEGSSTPISLTVGGGTTCGFAVWVDWNNNLTFEATERVHVTTGYVSSTSGIITVPAGTVAGNYRMRAVVDYTSSAPSIPCGALSRGEYVDLIFEVVSSLATSEVNANKQEVKVYPNPFEDVLYIENMKDVKSVAITDLAGRVVKTISNPTKELRLHELNAGLYLVTIYFNDGSKSTVKAIKQ</sequence>
<dbReference type="SMART" id="SM00060">
    <property type="entry name" value="FN3"/>
    <property type="match status" value="2"/>
</dbReference>
<dbReference type="InterPro" id="IPR013783">
    <property type="entry name" value="Ig-like_fold"/>
</dbReference>
<dbReference type="Pfam" id="PF20009">
    <property type="entry name" value="GEVED"/>
    <property type="match status" value="1"/>
</dbReference>
<gene>
    <name evidence="4" type="ORF">OH806_01915</name>
</gene>
<feature type="chain" id="PRO_5047411750" evidence="2">
    <location>
        <begin position="24"/>
        <end position="823"/>
    </location>
</feature>
<dbReference type="InterPro" id="IPR026444">
    <property type="entry name" value="Secre_tail"/>
</dbReference>
<evidence type="ECO:0000313" key="4">
    <source>
        <dbReference type="EMBL" id="MCW3160025.1"/>
    </source>
</evidence>
<organism evidence="4 5">
    <name type="scientific">Chryseobacterium oryctis</name>
    <dbReference type="NCBI Taxonomy" id="2952618"/>
    <lineage>
        <taxon>Bacteria</taxon>
        <taxon>Pseudomonadati</taxon>
        <taxon>Bacteroidota</taxon>
        <taxon>Flavobacteriia</taxon>
        <taxon>Flavobacteriales</taxon>
        <taxon>Weeksellaceae</taxon>
        <taxon>Chryseobacterium group</taxon>
        <taxon>Chryseobacterium</taxon>
    </lineage>
</organism>
<evidence type="ECO:0000313" key="5">
    <source>
        <dbReference type="Proteomes" id="UP001163719"/>
    </source>
</evidence>
<dbReference type="NCBIfam" id="TIGR04183">
    <property type="entry name" value="Por_Secre_tail"/>
    <property type="match status" value="1"/>
</dbReference>
<feature type="domain" description="Fibronectin type-III" evidence="3">
    <location>
        <begin position="501"/>
        <end position="594"/>
    </location>
</feature>
<dbReference type="Gene3D" id="2.60.40.10">
    <property type="entry name" value="Immunoglobulins"/>
    <property type="match status" value="2"/>
</dbReference>
<proteinExistence type="predicted"/>
<dbReference type="CDD" id="cd00063">
    <property type="entry name" value="FN3"/>
    <property type="match status" value="2"/>
</dbReference>
<evidence type="ECO:0000256" key="2">
    <source>
        <dbReference type="SAM" id="SignalP"/>
    </source>
</evidence>
<comment type="caution">
    <text evidence="4">The sequence shown here is derived from an EMBL/GenBank/DDBJ whole genome shotgun (WGS) entry which is preliminary data.</text>
</comment>
<dbReference type="EMBL" id="JAPDHV010000001">
    <property type="protein sequence ID" value="MCW3160025.1"/>
    <property type="molecule type" value="Genomic_DNA"/>
</dbReference>
<dbReference type="Pfam" id="PF00041">
    <property type="entry name" value="fn3"/>
    <property type="match status" value="1"/>
</dbReference>
<reference evidence="4" key="1">
    <citation type="submission" date="2022-10" db="EMBL/GenBank/DDBJ databases">
        <title>Chryseobacterium babae sp. nov. isolated from the gut of the beetle Oryctes rhinoceros, and Chryseobacterium kimseyorum sp. nov., isolated from a stick insect rearing cage.</title>
        <authorList>
            <person name="Shelomi M."/>
            <person name="Han C.-J."/>
            <person name="Chen W.-M."/>
            <person name="Chen H.-K."/>
            <person name="Liaw S.-J."/>
            <person name="Muhle E."/>
            <person name="Clermont D."/>
        </authorList>
    </citation>
    <scope>NUCLEOTIDE SEQUENCE</scope>
    <source>
        <strain evidence="4">WLa1L2M3</strain>
    </source>
</reference>
<dbReference type="PROSITE" id="PS50853">
    <property type="entry name" value="FN3"/>
    <property type="match status" value="2"/>
</dbReference>
<dbReference type="Proteomes" id="UP001163719">
    <property type="component" value="Unassembled WGS sequence"/>
</dbReference>
<dbReference type="InterPro" id="IPR036116">
    <property type="entry name" value="FN3_sf"/>
</dbReference>
<keyword evidence="5" id="KW-1185">Reference proteome</keyword>
<dbReference type="SUPFAM" id="SSF49265">
    <property type="entry name" value="Fibronectin type III"/>
    <property type="match status" value="2"/>
</dbReference>
<accession>A0ABT3HJP9</accession>
<feature type="signal peptide" evidence="2">
    <location>
        <begin position="1"/>
        <end position="23"/>
    </location>
</feature>
<keyword evidence="1 2" id="KW-0732">Signal</keyword>
<dbReference type="InterPro" id="IPR003961">
    <property type="entry name" value="FN3_dom"/>
</dbReference>
<dbReference type="InterPro" id="IPR045474">
    <property type="entry name" value="GEVED"/>
</dbReference>
<name>A0ABT3HJP9_9FLAO</name>
<dbReference type="RefSeq" id="WP_264741994.1">
    <property type="nucleotide sequence ID" value="NZ_JAPDHV010000001.1"/>
</dbReference>
<dbReference type="Pfam" id="PF18962">
    <property type="entry name" value="Por_Secre_tail"/>
    <property type="match status" value="1"/>
</dbReference>